<dbReference type="GO" id="GO:0005929">
    <property type="term" value="C:cilium"/>
    <property type="evidence" value="ECO:0007669"/>
    <property type="project" value="TreeGrafter"/>
</dbReference>
<reference evidence="6 7" key="1">
    <citation type="journal article" date="2014" name="PLoS Genet.">
        <title>The Genome of Spironucleus salmonicida Highlights a Fish Pathogen Adapted to Fluctuating Environments.</title>
        <authorList>
            <person name="Xu F."/>
            <person name="Jerlstrom-Hultqvist J."/>
            <person name="Einarsson E."/>
            <person name="Astvaldsson A."/>
            <person name="Svard S.G."/>
            <person name="Andersson J.O."/>
        </authorList>
    </citation>
    <scope>NUCLEOTIDE SEQUENCE</scope>
    <source>
        <strain evidence="7">ATCC 50377</strain>
    </source>
</reference>
<evidence type="ECO:0000313" key="6">
    <source>
        <dbReference type="EMBL" id="EST47471.1"/>
    </source>
</evidence>
<dbReference type="AlphaFoldDB" id="V6LUT8"/>
<dbReference type="InterPro" id="IPR037036">
    <property type="entry name" value="PDED_dom_sf"/>
</dbReference>
<dbReference type="Gene3D" id="2.70.50.40">
    <property type="entry name" value="GMP phosphodiesterase, delta subunit"/>
    <property type="match status" value="1"/>
</dbReference>
<dbReference type="Pfam" id="PF05351">
    <property type="entry name" value="GMP_PDE_delta"/>
    <property type="match status" value="1"/>
</dbReference>
<protein>
    <submittedName>
        <fullName evidence="7">GMP-PDE delta subunit</fullName>
    </submittedName>
    <submittedName>
        <fullName evidence="6">GMP-PDE delta superfamily protein</fullName>
    </submittedName>
</protein>
<dbReference type="EMBL" id="AUWU02000007">
    <property type="protein sequence ID" value="KAH0570675.1"/>
    <property type="molecule type" value="Genomic_DNA"/>
</dbReference>
<gene>
    <name evidence="6" type="ORF">SS50377_12457</name>
    <name evidence="7" type="ORF">SS50377_26961</name>
</gene>
<keyword evidence="2" id="KW-0813">Transport</keyword>
<dbReference type="EMBL" id="KI546040">
    <property type="protein sequence ID" value="EST47471.1"/>
    <property type="molecule type" value="Genomic_DNA"/>
</dbReference>
<keyword evidence="8" id="KW-1185">Reference proteome</keyword>
<name>V6LUT8_9EUKA</name>
<dbReference type="Proteomes" id="UP000018208">
    <property type="component" value="Unassembled WGS sequence"/>
</dbReference>
<feature type="domain" description="GMP phosphodiesterase delta subunit" evidence="5">
    <location>
        <begin position="13"/>
        <end position="162"/>
    </location>
</feature>
<dbReference type="PANTHER" id="PTHR12951:SF1">
    <property type="entry name" value="PROTEIN UNC-119 HOMOLOG"/>
    <property type="match status" value="1"/>
</dbReference>
<evidence type="ECO:0000313" key="8">
    <source>
        <dbReference type="Proteomes" id="UP000018208"/>
    </source>
</evidence>
<dbReference type="GO" id="GO:0042953">
    <property type="term" value="P:lipoprotein transport"/>
    <property type="evidence" value="ECO:0007669"/>
    <property type="project" value="TreeGrafter"/>
</dbReference>
<organism evidence="6">
    <name type="scientific">Spironucleus salmonicida</name>
    <dbReference type="NCBI Taxonomy" id="348837"/>
    <lineage>
        <taxon>Eukaryota</taxon>
        <taxon>Metamonada</taxon>
        <taxon>Diplomonadida</taxon>
        <taxon>Hexamitidae</taxon>
        <taxon>Hexamitinae</taxon>
        <taxon>Spironucleus</taxon>
    </lineage>
</organism>
<comment type="similarity">
    <text evidence="1">Belongs to the PDE6D/unc-119 family.</text>
</comment>
<evidence type="ECO:0000256" key="3">
    <source>
        <dbReference type="ARBA" id="ARBA00022927"/>
    </source>
</evidence>
<dbReference type="OrthoDB" id="10248777at2759"/>
<dbReference type="InterPro" id="IPR014756">
    <property type="entry name" value="Ig_E-set"/>
</dbReference>
<dbReference type="VEuPathDB" id="GiardiaDB:SS50377_26961"/>
<reference evidence="7" key="2">
    <citation type="submission" date="2020-12" db="EMBL/GenBank/DDBJ databases">
        <title>New Spironucleus salmonicida genome in near-complete chromosomes.</title>
        <authorList>
            <person name="Xu F."/>
            <person name="Kurt Z."/>
            <person name="Jimenez-Gonzalez A."/>
            <person name="Astvaldsson A."/>
            <person name="Andersson J.O."/>
            <person name="Svard S.G."/>
        </authorList>
    </citation>
    <scope>NUCLEOTIDE SEQUENCE</scope>
    <source>
        <strain evidence="7">ATCC 50377</strain>
    </source>
</reference>
<dbReference type="InterPro" id="IPR008015">
    <property type="entry name" value="PDED_dom"/>
</dbReference>
<dbReference type="GO" id="GO:0008289">
    <property type="term" value="F:lipid binding"/>
    <property type="evidence" value="ECO:0007669"/>
    <property type="project" value="UniProtKB-KW"/>
</dbReference>
<keyword evidence="3" id="KW-0653">Protein transport</keyword>
<evidence type="ECO:0000256" key="4">
    <source>
        <dbReference type="ARBA" id="ARBA00023121"/>
    </source>
</evidence>
<evidence type="ECO:0000256" key="1">
    <source>
        <dbReference type="ARBA" id="ARBA00008102"/>
    </source>
</evidence>
<accession>V6LUT8</accession>
<dbReference type="InterPro" id="IPR051519">
    <property type="entry name" value="PDE6D_unc-119_myristoyl-bd"/>
</dbReference>
<dbReference type="GO" id="GO:0060271">
    <property type="term" value="P:cilium assembly"/>
    <property type="evidence" value="ECO:0007669"/>
    <property type="project" value="TreeGrafter"/>
</dbReference>
<evidence type="ECO:0000313" key="7">
    <source>
        <dbReference type="EMBL" id="KAH0570675.1"/>
    </source>
</evidence>
<sequence length="163" mass="18627">MSKNLFIAENCPIAILGYQIRDPDNKKVFFSRGSSLGPQCGDCAPIPNIPVEFGIAYTLPLDFLKVKMIASQVLFANVTDTPLIDLKLEETHYLQGKELQKFSFELGFVPPRTQNTWEHIYQPEFKKDKKFETNASKGPWEVETRMFVAGKEVMFTKAQLNFQ</sequence>
<evidence type="ECO:0000259" key="5">
    <source>
        <dbReference type="Pfam" id="PF05351"/>
    </source>
</evidence>
<dbReference type="PANTHER" id="PTHR12951">
    <property type="entry name" value="RETINAL PROTEIN 4"/>
    <property type="match status" value="1"/>
</dbReference>
<evidence type="ECO:0000256" key="2">
    <source>
        <dbReference type="ARBA" id="ARBA00022448"/>
    </source>
</evidence>
<keyword evidence="4" id="KW-0446">Lipid-binding</keyword>
<dbReference type="SUPFAM" id="SSF81296">
    <property type="entry name" value="E set domains"/>
    <property type="match status" value="1"/>
</dbReference>
<proteinExistence type="inferred from homology"/>